<reference evidence="3" key="1">
    <citation type="submission" date="2020-04" db="EMBL/GenBank/DDBJ databases">
        <title>Deep metagenomics examines the oral microbiome during advanced dental caries in children, revealing novel taxa and co-occurrences with host molecules.</title>
        <authorList>
            <person name="Baker J.L."/>
            <person name="Morton J.T."/>
            <person name="Dinis M."/>
            <person name="Alvarez R."/>
            <person name="Tran N.C."/>
            <person name="Knight R."/>
            <person name="Edlund A."/>
        </authorList>
    </citation>
    <scope>NUCLEOTIDE SEQUENCE</scope>
    <source>
        <strain evidence="3">JCVI_34_bin.1</strain>
    </source>
</reference>
<protein>
    <submittedName>
        <fullName evidence="3">Glycosyltransferase family 9 protein</fullName>
    </submittedName>
</protein>
<evidence type="ECO:0000313" key="4">
    <source>
        <dbReference type="Proteomes" id="UP000704068"/>
    </source>
</evidence>
<evidence type="ECO:0000256" key="1">
    <source>
        <dbReference type="ARBA" id="ARBA00022676"/>
    </source>
</evidence>
<dbReference type="PANTHER" id="PTHR30160:SF22">
    <property type="entry name" value="LIPOPOLYSACCHARIDE CORE BIOSYNTHESIS PROTEIN"/>
    <property type="match status" value="1"/>
</dbReference>
<dbReference type="Gene3D" id="3.40.50.2000">
    <property type="entry name" value="Glycogen Phosphorylase B"/>
    <property type="match status" value="2"/>
</dbReference>
<dbReference type="PANTHER" id="PTHR30160">
    <property type="entry name" value="TETRAACYLDISACCHARIDE 4'-KINASE-RELATED"/>
    <property type="match status" value="1"/>
</dbReference>
<dbReference type="InterPro" id="IPR051199">
    <property type="entry name" value="LPS_LOS_Heptosyltrfase"/>
</dbReference>
<keyword evidence="2" id="KW-0808">Transferase</keyword>
<comment type="caution">
    <text evidence="3">The sequence shown here is derived from an EMBL/GenBank/DDBJ whole genome shotgun (WGS) entry which is preliminary data.</text>
</comment>
<dbReference type="GO" id="GO:0008713">
    <property type="term" value="F:ADP-heptose-lipopolysaccharide heptosyltransferase activity"/>
    <property type="evidence" value="ECO:0007669"/>
    <property type="project" value="TreeGrafter"/>
</dbReference>
<evidence type="ECO:0000313" key="3">
    <source>
        <dbReference type="EMBL" id="MBF0969917.1"/>
    </source>
</evidence>
<dbReference type="CDD" id="cd03789">
    <property type="entry name" value="GT9_LPS_heptosyltransferase"/>
    <property type="match status" value="1"/>
</dbReference>
<dbReference type="Pfam" id="PF01075">
    <property type="entry name" value="Glyco_transf_9"/>
    <property type="match status" value="1"/>
</dbReference>
<name>A0A929RVB7_9BACT</name>
<dbReference type="AlphaFoldDB" id="A0A929RVB7"/>
<organism evidence="3 4">
    <name type="scientific">Alloprevotella tannerae</name>
    <dbReference type="NCBI Taxonomy" id="76122"/>
    <lineage>
        <taxon>Bacteria</taxon>
        <taxon>Pseudomonadati</taxon>
        <taxon>Bacteroidota</taxon>
        <taxon>Bacteroidia</taxon>
        <taxon>Bacteroidales</taxon>
        <taxon>Prevotellaceae</taxon>
        <taxon>Alloprevotella</taxon>
    </lineage>
</organism>
<sequence length="355" mass="40019">MSASSVVQPPLRLLILRFSALGDVAMTVPVVASLAAQYPQMQITVVSQPFLAPLFEHIAPNVQFFGADIRKTYRGLRGLWQLSRTTPFKDCDAAADLHDVLRTKILRCFLRLRGKRVAVIDKHRREKRLLVEHKIFRPLPTSFALYAETLARLGLPISLNFEHLKLGGDKLPLPFPQPTDALHEPWLGLAPFAAHKGKVYPLEQMAEVVRLFFEAHPGGRLFVFGSKKEMEMLRPTWGKDFERLVFVCDLLKGLDAELQLMARLNAMVSMDSGNMHLASLVGCPVVSIWGQTHPFAGFMGYHQAEENVVQQDLHCRPCSIFGNAPCRYGDFRCLRDILPQLIVDKVEEIISPEQD</sequence>
<proteinExistence type="predicted"/>
<accession>A0A929RVB7</accession>
<dbReference type="SUPFAM" id="SSF53756">
    <property type="entry name" value="UDP-Glycosyltransferase/glycogen phosphorylase"/>
    <property type="match status" value="1"/>
</dbReference>
<dbReference type="InterPro" id="IPR002201">
    <property type="entry name" value="Glyco_trans_9"/>
</dbReference>
<dbReference type="EMBL" id="JABZGR010000004">
    <property type="protein sequence ID" value="MBF0969917.1"/>
    <property type="molecule type" value="Genomic_DNA"/>
</dbReference>
<evidence type="ECO:0000256" key="2">
    <source>
        <dbReference type="ARBA" id="ARBA00022679"/>
    </source>
</evidence>
<dbReference type="GO" id="GO:0009244">
    <property type="term" value="P:lipopolysaccharide core region biosynthetic process"/>
    <property type="evidence" value="ECO:0007669"/>
    <property type="project" value="TreeGrafter"/>
</dbReference>
<gene>
    <name evidence="3" type="ORF">HXK21_02585</name>
</gene>
<dbReference type="RefSeq" id="WP_303763097.1">
    <property type="nucleotide sequence ID" value="NZ_JABZGR010000004.1"/>
</dbReference>
<dbReference type="GO" id="GO:0005829">
    <property type="term" value="C:cytosol"/>
    <property type="evidence" value="ECO:0007669"/>
    <property type="project" value="TreeGrafter"/>
</dbReference>
<keyword evidence="1" id="KW-0328">Glycosyltransferase</keyword>
<dbReference type="Proteomes" id="UP000704068">
    <property type="component" value="Unassembled WGS sequence"/>
</dbReference>